<gene>
    <name evidence="1" type="ORF">HOLleu_23109</name>
</gene>
<dbReference type="Proteomes" id="UP001152320">
    <property type="component" value="Chromosome 11"/>
</dbReference>
<keyword evidence="2" id="KW-1185">Reference proteome</keyword>
<evidence type="ECO:0000313" key="1">
    <source>
        <dbReference type="EMBL" id="KAJ8032998.1"/>
    </source>
</evidence>
<reference evidence="1" key="1">
    <citation type="submission" date="2021-10" db="EMBL/GenBank/DDBJ databases">
        <title>Tropical sea cucumber genome reveals ecological adaptation and Cuvierian tubules defense mechanism.</title>
        <authorList>
            <person name="Chen T."/>
        </authorList>
    </citation>
    <scope>NUCLEOTIDE SEQUENCE</scope>
    <source>
        <strain evidence="1">Nanhai2018</strain>
        <tissue evidence="1">Muscle</tissue>
    </source>
</reference>
<name>A0A9Q1H4X8_HOLLE</name>
<evidence type="ECO:0000313" key="2">
    <source>
        <dbReference type="Proteomes" id="UP001152320"/>
    </source>
</evidence>
<dbReference type="EMBL" id="JAIZAY010000011">
    <property type="protein sequence ID" value="KAJ8032998.1"/>
    <property type="molecule type" value="Genomic_DNA"/>
</dbReference>
<organism evidence="1 2">
    <name type="scientific">Holothuria leucospilota</name>
    <name type="common">Black long sea cucumber</name>
    <name type="synonym">Mertensiothuria leucospilota</name>
    <dbReference type="NCBI Taxonomy" id="206669"/>
    <lineage>
        <taxon>Eukaryota</taxon>
        <taxon>Metazoa</taxon>
        <taxon>Echinodermata</taxon>
        <taxon>Eleutherozoa</taxon>
        <taxon>Echinozoa</taxon>
        <taxon>Holothuroidea</taxon>
        <taxon>Aspidochirotacea</taxon>
        <taxon>Aspidochirotida</taxon>
        <taxon>Holothuriidae</taxon>
        <taxon>Holothuria</taxon>
    </lineage>
</organism>
<sequence length="109" mass="12599">MVGRGIDSGDKVTRPLTFLRGDTNTFVPLPLPTFHDLKLRVPQFFQCTSRALYFEFGNPLHLSGLRVPGPLLRMLSPHVSKFRHYPTVAEPAFFWAMKYPQLFIVYPKY</sequence>
<accession>A0A9Q1H4X8</accession>
<dbReference type="AlphaFoldDB" id="A0A9Q1H4X8"/>
<comment type="caution">
    <text evidence="1">The sequence shown here is derived from an EMBL/GenBank/DDBJ whole genome shotgun (WGS) entry which is preliminary data.</text>
</comment>
<protein>
    <submittedName>
        <fullName evidence="1">Uncharacterized protein</fullName>
    </submittedName>
</protein>
<proteinExistence type="predicted"/>